<evidence type="ECO:0000256" key="5">
    <source>
        <dbReference type="ARBA" id="ARBA00022737"/>
    </source>
</evidence>
<reference evidence="10" key="1">
    <citation type="journal article" date="2016" name="Genome Announc.">
        <title>Genome sequences of three species of Hanseniaspora isolated from spontaneous wine fermentations.</title>
        <authorList>
            <person name="Sternes P.R."/>
            <person name="Lee D."/>
            <person name="Kutyna D.R."/>
            <person name="Borneman A.R."/>
        </authorList>
    </citation>
    <scope>NUCLEOTIDE SEQUENCE [LARGE SCALE GENOMIC DNA]</scope>
    <source>
        <strain evidence="10">AWRI3580</strain>
    </source>
</reference>
<dbReference type="STRING" id="29833.A0A1E5RJI1"/>
<dbReference type="GO" id="GO:0045943">
    <property type="term" value="P:positive regulation of transcription by RNA polymerase I"/>
    <property type="evidence" value="ECO:0007669"/>
    <property type="project" value="InterPro"/>
</dbReference>
<dbReference type="PANTHER" id="PTHR44215">
    <property type="entry name" value="WD REPEAT-CONTAINING PROTEIN 75"/>
    <property type="match status" value="1"/>
</dbReference>
<evidence type="ECO:0000256" key="4">
    <source>
        <dbReference type="ARBA" id="ARBA00022574"/>
    </source>
</evidence>
<keyword evidence="6" id="KW-0804">Transcription</keyword>
<dbReference type="PROSITE" id="PS50082">
    <property type="entry name" value="WD_REPEATS_2"/>
    <property type="match status" value="1"/>
</dbReference>
<dbReference type="PANTHER" id="PTHR44215:SF1">
    <property type="entry name" value="WD REPEAT-CONTAINING PROTEIN 75"/>
    <property type="match status" value="1"/>
</dbReference>
<comment type="caution">
    <text evidence="9">The sequence shown here is derived from an EMBL/GenBank/DDBJ whole genome shotgun (WGS) entry which is preliminary data.</text>
</comment>
<evidence type="ECO:0000256" key="2">
    <source>
        <dbReference type="ARBA" id="ARBA00022517"/>
    </source>
</evidence>
<evidence type="ECO:0000256" key="7">
    <source>
        <dbReference type="ARBA" id="ARBA00023242"/>
    </source>
</evidence>
<dbReference type="InterPro" id="IPR015943">
    <property type="entry name" value="WD40/YVTN_repeat-like_dom_sf"/>
</dbReference>
<dbReference type="VEuPathDB" id="FungiDB:AWRI3580_g3074"/>
<dbReference type="GO" id="GO:2000234">
    <property type="term" value="P:positive regulation of rRNA processing"/>
    <property type="evidence" value="ECO:0007669"/>
    <property type="project" value="TreeGrafter"/>
</dbReference>
<dbReference type="InterPro" id="IPR036322">
    <property type="entry name" value="WD40_repeat_dom_sf"/>
</dbReference>
<keyword evidence="3" id="KW-0698">rRNA processing</keyword>
<dbReference type="GO" id="GO:0003723">
    <property type="term" value="F:RNA binding"/>
    <property type="evidence" value="ECO:0007669"/>
    <property type="project" value="InterPro"/>
</dbReference>
<evidence type="ECO:0000256" key="6">
    <source>
        <dbReference type="ARBA" id="ARBA00023163"/>
    </source>
</evidence>
<organism evidence="9 10">
    <name type="scientific">Hanseniaspora uvarum</name>
    <name type="common">Yeast</name>
    <name type="synonym">Kloeckera apiculata</name>
    <dbReference type="NCBI Taxonomy" id="29833"/>
    <lineage>
        <taxon>Eukaryota</taxon>
        <taxon>Fungi</taxon>
        <taxon>Dikarya</taxon>
        <taxon>Ascomycota</taxon>
        <taxon>Saccharomycotina</taxon>
        <taxon>Saccharomycetes</taxon>
        <taxon>Saccharomycodales</taxon>
        <taxon>Saccharomycodaceae</taxon>
        <taxon>Hanseniaspora</taxon>
    </lineage>
</organism>
<dbReference type="AlphaFoldDB" id="A0A1E5RJI1"/>
<dbReference type="SUPFAM" id="SSF50978">
    <property type="entry name" value="WD40 repeat-like"/>
    <property type="match status" value="1"/>
</dbReference>
<evidence type="ECO:0000313" key="9">
    <source>
        <dbReference type="EMBL" id="OEJ87081.1"/>
    </source>
</evidence>
<dbReference type="GO" id="GO:0006364">
    <property type="term" value="P:rRNA processing"/>
    <property type="evidence" value="ECO:0007669"/>
    <property type="project" value="UniProtKB-KW"/>
</dbReference>
<accession>A0A1E5RJI1</accession>
<dbReference type="EMBL" id="LPNN01000005">
    <property type="protein sequence ID" value="OEJ87081.1"/>
    <property type="molecule type" value="Genomic_DNA"/>
</dbReference>
<sequence length="931" mass="106775">MSSSIENYSVSLVSGGKLQTPFIYNHNDIEYTSKYDLLNNSFNFYTDSDRDYSIIPFNNMIRLYCINTRQCMKTIKFNNNKVLEQIFLNSSFVENTIIYSNVINIDQINFIELVSKNGKIVYVPLDRRIDYDTDIKALDIEFINNDNKNLLITQVLNDNIVLLEDDSKSNFYIGTRINEEDSVKIVIKKTIAKEQLITYSWSNNKSNLLIIKKSENDIKRQKESKKSKKNNSQATYNTVDCSIFTTNQIDIEEPILNFTDIEINTSDSISKNSKIITQSTISNDLSKLAIGFASGVIQLISLSQADSTTTTQFLKWHCDSVLSLSFNSNSTQLFSGGWEKVFVYWDLSQGSIKKNFIPRLNGVIVSIVEPDFKENYISVLLQHVDNLTNMDLEFLLLNKSDFKSKLSVNGPLINFESDYLIKNLKGENIRPRSAIKQKTSTNANGYNNDITIRSFTNSISSPEILYFPHCNGINTYDLNKNESLKYIQLSKSVEIGKIRNEHEDIIEPEILKIENFQIEHNNIKYEFLITLESLKSQQNSVFANTQKKANNEISYTLKFWKKSINTESNDWILQTKIISPHGVENNQLLGDIEIVDIHISSTNSNSHLNKHIFTTDKYGGVKKWAVLEIPNNVIDENLCWKFGLINYKSSNNNLITENNFVIESLDKSLVLQSLGDRLYFLDAINMNSILKFLQLDSNIQTMQLNKVNGNIVIMTKIGLLTYDLIKNEITNGFDMYDEFKKSLISQDSTTSNTNKSLVLKNGLELKNMKRLISINPLTGDITLVVNNILSRKSMIYFFDKDLNNIILKKEHDSWISCMKWNNFNNFNFIDINSRIGIISDNISNSNNNGVVIKQEDDYDLLKPLNTANTVTEFVSDTNKKNKKELEMIIDTDTVLDSRMRLNNHTFLPLFNSVNSNTMVDTVFDTVLKMLK</sequence>
<dbReference type="InterPro" id="IPR053826">
    <property type="entry name" value="WDR75"/>
</dbReference>
<dbReference type="GO" id="GO:0032040">
    <property type="term" value="C:small-subunit processome"/>
    <property type="evidence" value="ECO:0007669"/>
    <property type="project" value="InterPro"/>
</dbReference>
<keyword evidence="10" id="KW-1185">Reference proteome</keyword>
<comment type="subcellular location">
    <subcellularLocation>
        <location evidence="1">Nucleus</location>
        <location evidence="1">Nucleolus</location>
    </subcellularLocation>
</comment>
<keyword evidence="4 8" id="KW-0853">WD repeat</keyword>
<keyword evidence="2" id="KW-0690">Ribosome biogenesis</keyword>
<dbReference type="InterPro" id="IPR001680">
    <property type="entry name" value="WD40_rpt"/>
</dbReference>
<evidence type="ECO:0000256" key="3">
    <source>
        <dbReference type="ARBA" id="ARBA00022552"/>
    </source>
</evidence>
<proteinExistence type="predicted"/>
<name>A0A1E5RJI1_HANUV</name>
<evidence type="ECO:0000256" key="1">
    <source>
        <dbReference type="ARBA" id="ARBA00004604"/>
    </source>
</evidence>
<keyword evidence="7" id="KW-0539">Nucleus</keyword>
<dbReference type="Gene3D" id="2.130.10.10">
    <property type="entry name" value="YVTN repeat-like/Quinoprotein amine dehydrogenase"/>
    <property type="match status" value="1"/>
</dbReference>
<protein>
    <submittedName>
        <fullName evidence="9">NET1-associated nuclear protein 1</fullName>
    </submittedName>
</protein>
<evidence type="ECO:0000313" key="10">
    <source>
        <dbReference type="Proteomes" id="UP000095358"/>
    </source>
</evidence>
<dbReference type="OrthoDB" id="4096at2759"/>
<gene>
    <name evidence="9" type="ORF">AWRI3580_g3074</name>
</gene>
<keyword evidence="5" id="KW-0677">Repeat</keyword>
<dbReference type="Proteomes" id="UP000095358">
    <property type="component" value="Unassembled WGS sequence"/>
</dbReference>
<feature type="repeat" description="WD" evidence="8">
    <location>
        <begin position="314"/>
        <end position="355"/>
    </location>
</feature>
<evidence type="ECO:0000256" key="8">
    <source>
        <dbReference type="PROSITE-ProRule" id="PRU00221"/>
    </source>
</evidence>